<dbReference type="Gene3D" id="3.90.1150.10">
    <property type="entry name" value="Aspartate Aminotransferase, domain 1"/>
    <property type="match status" value="1"/>
</dbReference>
<evidence type="ECO:0000256" key="11">
    <source>
        <dbReference type="ARBA" id="ARBA00031911"/>
    </source>
</evidence>
<protein>
    <recommendedName>
        <fullName evidence="4">cysteine desulfurase</fullName>
        <ecNumber evidence="4">2.8.1.7</ecNumber>
    </recommendedName>
    <alternativeName>
        <fullName evidence="11">Nitrogenase metalloclusters biosynthesis protein NifS</fullName>
    </alternativeName>
</protein>
<feature type="domain" description="Aminotransferase class V" evidence="14">
    <location>
        <begin position="4"/>
        <end position="365"/>
    </location>
</feature>
<comment type="cofactor">
    <cofactor evidence="1 13">
        <name>pyridoxal 5'-phosphate</name>
        <dbReference type="ChEBI" id="CHEBI:597326"/>
    </cofactor>
</comment>
<evidence type="ECO:0000256" key="6">
    <source>
        <dbReference type="ARBA" id="ARBA00022723"/>
    </source>
</evidence>
<evidence type="ECO:0000256" key="9">
    <source>
        <dbReference type="ARBA" id="ARBA00023014"/>
    </source>
</evidence>
<dbReference type="Proteomes" id="UP001138802">
    <property type="component" value="Unassembled WGS sequence"/>
</dbReference>
<dbReference type="PROSITE" id="PS00595">
    <property type="entry name" value="AA_TRANSFER_CLASS_5"/>
    <property type="match status" value="1"/>
</dbReference>
<dbReference type="EC" id="2.8.1.7" evidence="4"/>
<evidence type="ECO:0000256" key="1">
    <source>
        <dbReference type="ARBA" id="ARBA00001933"/>
    </source>
</evidence>
<evidence type="ECO:0000256" key="2">
    <source>
        <dbReference type="ARBA" id="ARBA00003120"/>
    </source>
</evidence>
<evidence type="ECO:0000256" key="8">
    <source>
        <dbReference type="ARBA" id="ARBA00023004"/>
    </source>
</evidence>
<dbReference type="InterPro" id="IPR015424">
    <property type="entry name" value="PyrdxlP-dep_Trfase"/>
</dbReference>
<evidence type="ECO:0000313" key="16">
    <source>
        <dbReference type="Proteomes" id="UP001138802"/>
    </source>
</evidence>
<comment type="caution">
    <text evidence="15">The sequence shown here is derived from an EMBL/GenBank/DDBJ whole genome shotgun (WGS) entry which is preliminary data.</text>
</comment>
<dbReference type="Gene3D" id="3.40.640.10">
    <property type="entry name" value="Type I PLP-dependent aspartate aminotransferase-like (Major domain)"/>
    <property type="match status" value="1"/>
</dbReference>
<evidence type="ECO:0000256" key="5">
    <source>
        <dbReference type="ARBA" id="ARBA00022679"/>
    </source>
</evidence>
<keyword evidence="10" id="KW-0535">Nitrogen fixation</keyword>
<evidence type="ECO:0000259" key="14">
    <source>
        <dbReference type="Pfam" id="PF00266"/>
    </source>
</evidence>
<keyword evidence="5" id="KW-0808">Transferase</keyword>
<organism evidence="15 16">
    <name type="scientific">Thiocapsa imhoffii</name>
    <dbReference type="NCBI Taxonomy" id="382777"/>
    <lineage>
        <taxon>Bacteria</taxon>
        <taxon>Pseudomonadati</taxon>
        <taxon>Pseudomonadota</taxon>
        <taxon>Gammaproteobacteria</taxon>
        <taxon>Chromatiales</taxon>
        <taxon>Chromatiaceae</taxon>
        <taxon>Thiocapsa</taxon>
    </lineage>
</organism>
<name>A0A9X0WHG7_9GAMM</name>
<dbReference type="InterPro" id="IPR020578">
    <property type="entry name" value="Aminotrans_V_PyrdxlP_BS"/>
</dbReference>
<reference evidence="15 16" key="1">
    <citation type="journal article" date="2020" name="Microorganisms">
        <title>Osmotic Adaptation and Compatible Solute Biosynthesis of Phototrophic Bacteria as Revealed from Genome Analyses.</title>
        <authorList>
            <person name="Imhoff J.F."/>
            <person name="Rahn T."/>
            <person name="Kunzel S."/>
            <person name="Keller A."/>
            <person name="Neulinger S.C."/>
        </authorList>
    </citation>
    <scope>NUCLEOTIDE SEQUENCE [LARGE SCALE GENOMIC DNA]</scope>
    <source>
        <strain evidence="15 16">DSM 21303</strain>
    </source>
</reference>
<evidence type="ECO:0000313" key="15">
    <source>
        <dbReference type="EMBL" id="MBK1644802.1"/>
    </source>
</evidence>
<keyword evidence="16" id="KW-1185">Reference proteome</keyword>
<dbReference type="PIRSF" id="PIRSF005572">
    <property type="entry name" value="NifS"/>
    <property type="match status" value="1"/>
</dbReference>
<evidence type="ECO:0000256" key="7">
    <source>
        <dbReference type="ARBA" id="ARBA00022898"/>
    </source>
</evidence>
<dbReference type="FunFam" id="3.40.640.10:FF:000084">
    <property type="entry name" value="IscS-like cysteine desulfurase"/>
    <property type="match status" value="1"/>
</dbReference>
<dbReference type="GO" id="GO:0031071">
    <property type="term" value="F:cysteine desulfurase activity"/>
    <property type="evidence" value="ECO:0007669"/>
    <property type="project" value="UniProtKB-EC"/>
</dbReference>
<keyword evidence="7" id="KW-0663">Pyridoxal phosphate</keyword>
<dbReference type="GO" id="GO:0046872">
    <property type="term" value="F:metal ion binding"/>
    <property type="evidence" value="ECO:0007669"/>
    <property type="project" value="UniProtKB-KW"/>
</dbReference>
<comment type="function">
    <text evidence="2">Catalyzes the removal of elemental sulfur atoms from cysteine to produce alanine. Seems to participate in the biosynthesis of the nitrogenase metalloclusters by providing the inorganic sulfur required for the Fe-S core formation.</text>
</comment>
<accession>A0A9X0WHG7</accession>
<sequence>MPPIYLDTAASTSVDPDVIEVMIEALRECPGNASSTTHAFGQDAARRVAQARAAIATEFGCEPDEVIFTAGATESNNLALRGIVGAYPDQGRHLVTSAIEHKAVLACCHDLECDGIDISLVAPQRAGWVTPESILAALRPDTLLVSLIHVNNETGVIQPIAEVAAALAEQGVLFHVDAAQSAGKFKIDLAALPIDLLSVSAHKFHGPKGVGCLLVRDRKRLRLRPILSGGSQEFGLRPGTLATHQILGLSTALTKSAAQRDADLARVSALKARFIARLSRGPSYQINGDPARTSPYILNLAFDGVASDALINQVSDHLAIGSGSACTSGTIEPSHVLRAMGGEDDRLYGAVRISFDRDHRDAEIDHAADRLMDAAARILALSALESNT</sequence>
<dbReference type="InterPro" id="IPR015421">
    <property type="entry name" value="PyrdxlP-dep_Trfase_major"/>
</dbReference>
<dbReference type="InterPro" id="IPR016454">
    <property type="entry name" value="Cysteine_dSase"/>
</dbReference>
<dbReference type="InterPro" id="IPR000192">
    <property type="entry name" value="Aminotrans_V_dom"/>
</dbReference>
<evidence type="ECO:0000256" key="13">
    <source>
        <dbReference type="RuleBase" id="RU004504"/>
    </source>
</evidence>
<dbReference type="InterPro" id="IPR015422">
    <property type="entry name" value="PyrdxlP-dep_Trfase_small"/>
</dbReference>
<evidence type="ECO:0000256" key="10">
    <source>
        <dbReference type="ARBA" id="ARBA00023231"/>
    </source>
</evidence>
<dbReference type="PANTHER" id="PTHR11601:SF34">
    <property type="entry name" value="CYSTEINE DESULFURASE"/>
    <property type="match status" value="1"/>
</dbReference>
<dbReference type="EMBL" id="NRSD01000007">
    <property type="protein sequence ID" value="MBK1644802.1"/>
    <property type="molecule type" value="Genomic_DNA"/>
</dbReference>
<keyword evidence="9" id="KW-0411">Iron-sulfur</keyword>
<dbReference type="Pfam" id="PF00266">
    <property type="entry name" value="Aminotran_5"/>
    <property type="match status" value="1"/>
</dbReference>
<evidence type="ECO:0000256" key="4">
    <source>
        <dbReference type="ARBA" id="ARBA00012239"/>
    </source>
</evidence>
<dbReference type="SUPFAM" id="SSF53383">
    <property type="entry name" value="PLP-dependent transferases"/>
    <property type="match status" value="1"/>
</dbReference>
<proteinExistence type="inferred from homology"/>
<evidence type="ECO:0000256" key="3">
    <source>
        <dbReference type="ARBA" id="ARBA00006490"/>
    </source>
</evidence>
<dbReference type="AlphaFoldDB" id="A0A9X0WHG7"/>
<keyword evidence="6" id="KW-0479">Metal-binding</keyword>
<comment type="similarity">
    <text evidence="3">Belongs to the class-V pyridoxal-phosphate-dependent aminotransferase family. NifS/IscS subfamily.</text>
</comment>
<comment type="catalytic activity">
    <reaction evidence="12">
        <text>(sulfur carrier)-H + L-cysteine = (sulfur carrier)-SH + L-alanine</text>
        <dbReference type="Rhea" id="RHEA:43892"/>
        <dbReference type="Rhea" id="RHEA-COMP:14737"/>
        <dbReference type="Rhea" id="RHEA-COMP:14739"/>
        <dbReference type="ChEBI" id="CHEBI:29917"/>
        <dbReference type="ChEBI" id="CHEBI:35235"/>
        <dbReference type="ChEBI" id="CHEBI:57972"/>
        <dbReference type="ChEBI" id="CHEBI:64428"/>
        <dbReference type="EC" id="2.8.1.7"/>
    </reaction>
</comment>
<keyword evidence="8" id="KW-0408">Iron</keyword>
<dbReference type="GO" id="GO:0051536">
    <property type="term" value="F:iron-sulfur cluster binding"/>
    <property type="evidence" value="ECO:0007669"/>
    <property type="project" value="UniProtKB-KW"/>
</dbReference>
<gene>
    <name evidence="15" type="ORF">CKO25_09100</name>
</gene>
<dbReference type="PANTHER" id="PTHR11601">
    <property type="entry name" value="CYSTEINE DESULFURYLASE FAMILY MEMBER"/>
    <property type="match status" value="1"/>
</dbReference>
<dbReference type="RefSeq" id="WP_200387608.1">
    <property type="nucleotide sequence ID" value="NZ_NRSD01000007.1"/>
</dbReference>
<evidence type="ECO:0000256" key="12">
    <source>
        <dbReference type="ARBA" id="ARBA00050776"/>
    </source>
</evidence>